<dbReference type="Proteomes" id="UP000470082">
    <property type="component" value="Unassembled WGS sequence"/>
</dbReference>
<evidence type="ECO:0000313" key="2">
    <source>
        <dbReference type="EMBL" id="MSS01565.1"/>
    </source>
</evidence>
<feature type="transmembrane region" description="Helical" evidence="1">
    <location>
        <begin position="20"/>
        <end position="47"/>
    </location>
</feature>
<keyword evidence="3" id="KW-1185">Reference proteome</keyword>
<dbReference type="RefSeq" id="WP_154460098.1">
    <property type="nucleotide sequence ID" value="NZ_VUMM01000008.1"/>
</dbReference>
<feature type="transmembrane region" description="Helical" evidence="1">
    <location>
        <begin position="53"/>
        <end position="69"/>
    </location>
</feature>
<dbReference type="InterPro" id="IPR010540">
    <property type="entry name" value="CmpB_TMEM229"/>
</dbReference>
<comment type="caution">
    <text evidence="2">The sequence shown here is derived from an EMBL/GenBank/DDBJ whole genome shotgun (WGS) entry which is preliminary data.</text>
</comment>
<organism evidence="2 3">
    <name type="scientific">Floccifex porci</name>
    <dbReference type="NCBI Taxonomy" id="2606629"/>
    <lineage>
        <taxon>Bacteria</taxon>
        <taxon>Bacillati</taxon>
        <taxon>Bacillota</taxon>
        <taxon>Erysipelotrichia</taxon>
        <taxon>Erysipelotrichales</taxon>
        <taxon>Erysipelotrichaceae</taxon>
        <taxon>Floccifex</taxon>
    </lineage>
</organism>
<keyword evidence="1" id="KW-0812">Transmembrane</keyword>
<protein>
    <submittedName>
        <fullName evidence="2">Putative ABC transporter permease</fullName>
    </submittedName>
</protein>
<feature type="transmembrane region" description="Helical" evidence="1">
    <location>
        <begin position="157"/>
        <end position="178"/>
    </location>
</feature>
<keyword evidence="1" id="KW-1133">Transmembrane helix</keyword>
<dbReference type="EMBL" id="VUMM01000008">
    <property type="protein sequence ID" value="MSS01565.1"/>
    <property type="molecule type" value="Genomic_DNA"/>
</dbReference>
<dbReference type="AlphaFoldDB" id="A0A7X2T3L2"/>
<feature type="transmembrane region" description="Helical" evidence="1">
    <location>
        <begin position="81"/>
        <end position="101"/>
    </location>
</feature>
<feature type="transmembrane region" description="Helical" evidence="1">
    <location>
        <begin position="113"/>
        <end position="137"/>
    </location>
</feature>
<dbReference type="Pfam" id="PF06541">
    <property type="entry name" value="ABC_trans_CmpB"/>
    <property type="match status" value="1"/>
</dbReference>
<sequence length="184" mass="21443">MINMTLTLKLRQQRENKLYYIFLIFLTGCLLGWIYEVILCWCIDGFFQNRGVLYGPWLPIYGFGTLIIYSMKSFKKHPALLFLLCGLSAGIVEYITGWISIHVFGLRLWDYSSMFLNIDGIVCLASVLCFSILGLVFQYILEPVFNKKYKQISKDSIHTFCITIFILFLIDCLFSVLFRTPITY</sequence>
<accession>A0A7X2T3L2</accession>
<keyword evidence="1" id="KW-0472">Membrane</keyword>
<evidence type="ECO:0000313" key="3">
    <source>
        <dbReference type="Proteomes" id="UP000470082"/>
    </source>
</evidence>
<evidence type="ECO:0000256" key="1">
    <source>
        <dbReference type="SAM" id="Phobius"/>
    </source>
</evidence>
<proteinExistence type="predicted"/>
<gene>
    <name evidence="2" type="ORF">FYJ50_05545</name>
</gene>
<reference evidence="2 3" key="1">
    <citation type="submission" date="2019-08" db="EMBL/GenBank/DDBJ databases">
        <title>In-depth cultivation of the pig gut microbiome towards novel bacterial diversity and tailored functional studies.</title>
        <authorList>
            <person name="Wylensek D."/>
            <person name="Hitch T.C.A."/>
            <person name="Clavel T."/>
        </authorList>
    </citation>
    <scope>NUCLEOTIDE SEQUENCE [LARGE SCALE GENOMIC DNA]</scope>
    <source>
        <strain evidence="2 3">LKV-178-WT-2G</strain>
    </source>
</reference>
<name>A0A7X2T3L2_9FIRM</name>